<evidence type="ECO:0000256" key="1">
    <source>
        <dbReference type="SAM" id="Phobius"/>
    </source>
</evidence>
<accession>Q7MR48</accession>
<gene>
    <name evidence="2" type="ordered locus">WS1720</name>
</gene>
<reference evidence="2 3" key="1">
    <citation type="journal article" date="2003" name="Proc. Natl. Acad. Sci. U.S.A.">
        <title>Complete genome sequence and analysis of Wolinella succinogenes.</title>
        <authorList>
            <person name="Baar C."/>
            <person name="Eppinger M."/>
            <person name="Raddatz G."/>
            <person name="Simon JM."/>
            <person name="Lanz C."/>
            <person name="Klimmek O."/>
            <person name="Nandakumar R."/>
            <person name="Gross R."/>
            <person name="Rosinus A."/>
            <person name="Keller H."/>
            <person name="Jagtap P."/>
            <person name="Linke B."/>
            <person name="Meyer F."/>
            <person name="Lederer H."/>
            <person name="Schuster S.C."/>
        </authorList>
    </citation>
    <scope>NUCLEOTIDE SEQUENCE [LARGE SCALE GENOMIC DNA]</scope>
    <source>
        <strain evidence="3">ATCC 29543 / DSM 1740 / CCUG 13145 / JCM 31913 / LMG 7466 / NCTC 11488 / FDC 602W</strain>
    </source>
</reference>
<organism evidence="3">
    <name type="scientific">Wolinella succinogenes (strain ATCC 29543 / DSM 1740 / CCUG 13145 / JCM 31913 / LMG 7466 / NCTC 11488 / FDC 602W)</name>
    <name type="common">Vibrio succinogenes</name>
    <dbReference type="NCBI Taxonomy" id="273121"/>
    <lineage>
        <taxon>Bacteria</taxon>
        <taxon>Pseudomonadati</taxon>
        <taxon>Campylobacterota</taxon>
        <taxon>Epsilonproteobacteria</taxon>
        <taxon>Campylobacterales</taxon>
        <taxon>Helicobacteraceae</taxon>
        <taxon>Wolinella</taxon>
    </lineage>
</organism>
<dbReference type="HOGENOM" id="CLU_173298_4_2_7"/>
<keyword evidence="3" id="KW-1185">Reference proteome</keyword>
<dbReference type="STRING" id="273121.WS1720"/>
<dbReference type="KEGG" id="wsu:WS1720"/>
<keyword evidence="1" id="KW-1133">Transmembrane helix</keyword>
<dbReference type="Pfam" id="PF11391">
    <property type="entry name" value="DUF2798"/>
    <property type="match status" value="1"/>
</dbReference>
<dbReference type="Proteomes" id="UP000000422">
    <property type="component" value="Chromosome"/>
</dbReference>
<evidence type="ECO:0008006" key="4">
    <source>
        <dbReference type="Google" id="ProtNLM"/>
    </source>
</evidence>
<evidence type="ECO:0000313" key="2">
    <source>
        <dbReference type="EMBL" id="CAE10746.1"/>
    </source>
</evidence>
<protein>
    <recommendedName>
        <fullName evidence="4">DUF2798 domain-containing protein</fullName>
    </recommendedName>
</protein>
<dbReference type="AlphaFoldDB" id="Q7MR48"/>
<name>Q7MR48_WOLSU</name>
<dbReference type="InterPro" id="IPR021529">
    <property type="entry name" value="DUF2798"/>
</dbReference>
<sequence length="57" mass="6516">MSFFMSGVITMLNIGLVSDFFYRWLAVAFPGAFIVAFPIALFVVPIVKRLTERLMRD</sequence>
<feature type="transmembrane region" description="Helical" evidence="1">
    <location>
        <begin position="20"/>
        <end position="47"/>
    </location>
</feature>
<dbReference type="EMBL" id="BX571661">
    <property type="protein sequence ID" value="CAE10746.1"/>
    <property type="molecule type" value="Genomic_DNA"/>
</dbReference>
<keyword evidence="1" id="KW-0812">Transmembrane</keyword>
<evidence type="ECO:0000313" key="3">
    <source>
        <dbReference type="Proteomes" id="UP000000422"/>
    </source>
</evidence>
<keyword evidence="1" id="KW-0472">Membrane</keyword>
<proteinExistence type="predicted"/>